<dbReference type="NCBIfam" id="NF009776">
    <property type="entry name" value="PRK13275.1"/>
    <property type="match status" value="1"/>
</dbReference>
<dbReference type="RefSeq" id="WP_128693480.1">
    <property type="nucleotide sequence ID" value="NZ_LHQS01000002.1"/>
</dbReference>
<dbReference type="OrthoDB" id="74731at2157"/>
<dbReference type="GO" id="GO:0015948">
    <property type="term" value="P:methanogenesis"/>
    <property type="evidence" value="ECO:0007669"/>
    <property type="project" value="InterPro"/>
</dbReference>
<keyword evidence="3" id="KW-0489">Methyltransferase</keyword>
<protein>
    <submittedName>
        <fullName evidence="3">Tetrahydromethanopterin S-methyltransferase subunit F</fullName>
    </submittedName>
</protein>
<dbReference type="GO" id="GO:0032259">
    <property type="term" value="P:methylation"/>
    <property type="evidence" value="ECO:0007669"/>
    <property type="project" value="UniProtKB-KW"/>
</dbReference>
<dbReference type="NCBIfam" id="TIGR02507">
    <property type="entry name" value="MtrF"/>
    <property type="match status" value="1"/>
</dbReference>
<accession>A0A498GZ13</accession>
<feature type="domain" description="Tetrahydromethanopterin S-methyltransferase F subunit" evidence="2">
    <location>
        <begin position="8"/>
        <end position="65"/>
    </location>
</feature>
<dbReference type="GO" id="GO:0016020">
    <property type="term" value="C:membrane"/>
    <property type="evidence" value="ECO:0007669"/>
    <property type="project" value="InterPro"/>
</dbReference>
<proteinExistence type="predicted"/>
<dbReference type="InterPro" id="IPR013347">
    <property type="entry name" value="MeTrfase_F_su"/>
</dbReference>
<keyword evidence="3" id="KW-0808">Transferase</keyword>
<dbReference type="Pfam" id="PF09472">
    <property type="entry name" value="MtrF"/>
    <property type="match status" value="1"/>
</dbReference>
<feature type="transmembrane region" description="Helical" evidence="1">
    <location>
        <begin position="46"/>
        <end position="69"/>
    </location>
</feature>
<keyword evidence="1" id="KW-1133">Transmembrane helix</keyword>
<evidence type="ECO:0000259" key="2">
    <source>
        <dbReference type="Pfam" id="PF09472"/>
    </source>
</evidence>
<evidence type="ECO:0000313" key="3">
    <source>
        <dbReference type="EMBL" id="RXE55782.1"/>
    </source>
</evidence>
<gene>
    <name evidence="3" type="ORF">ABH15_06020</name>
</gene>
<dbReference type="AlphaFoldDB" id="A0A498GZ13"/>
<organism evidence="3 4">
    <name type="scientific">Methanoculleus taiwanensis</name>
    <dbReference type="NCBI Taxonomy" id="1550565"/>
    <lineage>
        <taxon>Archaea</taxon>
        <taxon>Methanobacteriati</taxon>
        <taxon>Methanobacteriota</taxon>
        <taxon>Stenosarchaea group</taxon>
        <taxon>Methanomicrobia</taxon>
        <taxon>Methanomicrobiales</taxon>
        <taxon>Methanomicrobiaceae</taxon>
        <taxon>Methanoculleus</taxon>
    </lineage>
</organism>
<keyword evidence="1" id="KW-0812">Transmembrane</keyword>
<keyword evidence="1" id="KW-0472">Membrane</keyword>
<evidence type="ECO:0000256" key="1">
    <source>
        <dbReference type="SAM" id="Phobius"/>
    </source>
</evidence>
<name>A0A498GZ13_9EURY</name>
<dbReference type="Proteomes" id="UP000290932">
    <property type="component" value="Unassembled WGS sequence"/>
</dbReference>
<keyword evidence="4" id="KW-1185">Reference proteome</keyword>
<dbReference type="GO" id="GO:0030269">
    <property type="term" value="F:tetrahydromethanopterin S-methyltransferase activity"/>
    <property type="evidence" value="ECO:0007669"/>
    <property type="project" value="InterPro"/>
</dbReference>
<reference evidence="3 4" key="1">
    <citation type="journal article" date="2015" name="Int. J. Syst. Evol. Microbiol.">
        <title>Methanoculleus taiwanensis sp. nov., a methanogen isolated from deep marine sediment at the deformation front area near Taiwan.</title>
        <authorList>
            <person name="Weng C.Y."/>
            <person name="Chen S.C."/>
            <person name="Lai M.C."/>
            <person name="Wu S.Y."/>
            <person name="Lin S."/>
            <person name="Yang T.F."/>
            <person name="Chen P.C."/>
        </authorList>
    </citation>
    <scope>NUCLEOTIDE SEQUENCE [LARGE SCALE GENOMIC DNA]</scope>
    <source>
        <strain evidence="3 4">CYW4</strain>
    </source>
</reference>
<evidence type="ECO:0000313" key="4">
    <source>
        <dbReference type="Proteomes" id="UP000290932"/>
    </source>
</evidence>
<dbReference type="EMBL" id="LHQS01000002">
    <property type="protein sequence ID" value="RXE55782.1"/>
    <property type="molecule type" value="Genomic_DNA"/>
</dbReference>
<comment type="caution">
    <text evidence="3">The sequence shown here is derived from an EMBL/GenBank/DDBJ whole genome shotgun (WGS) entry which is preliminary data.</text>
</comment>
<sequence>MAEEGNKAAGPIRMAAIDRSMNNIRYKAQIMARTNKLESGIQSGGLVGFAAGILAAMVLILVPAVFLGAI</sequence>